<keyword evidence="6" id="KW-0732">Signal</keyword>
<accession>A0A553NSW6</accession>
<name>A0A553NSW6_TIGCA</name>
<keyword evidence="5" id="KW-1133">Transmembrane helix</keyword>
<dbReference type="OMA" id="FFDSHWF"/>
<dbReference type="Pfam" id="PF00201">
    <property type="entry name" value="UDPGT"/>
    <property type="match status" value="1"/>
</dbReference>
<evidence type="ECO:0000256" key="2">
    <source>
        <dbReference type="ARBA" id="ARBA00022676"/>
    </source>
</evidence>
<dbReference type="SUPFAM" id="SSF53756">
    <property type="entry name" value="UDP-Glycosyltransferase/glycogen phosphorylase"/>
    <property type="match status" value="1"/>
</dbReference>
<dbReference type="EMBL" id="VCGU01000010">
    <property type="protein sequence ID" value="TRY68531.1"/>
    <property type="molecule type" value="Genomic_DNA"/>
</dbReference>
<dbReference type="GO" id="GO:0008194">
    <property type="term" value="F:UDP-glycosyltransferase activity"/>
    <property type="evidence" value="ECO:0007669"/>
    <property type="project" value="InterPro"/>
</dbReference>
<evidence type="ECO:0000313" key="8">
    <source>
        <dbReference type="Proteomes" id="UP000318571"/>
    </source>
</evidence>
<dbReference type="STRING" id="6832.A0A553NSW6"/>
<evidence type="ECO:0000256" key="3">
    <source>
        <dbReference type="ARBA" id="ARBA00022679"/>
    </source>
</evidence>
<gene>
    <name evidence="7" type="ORF">TCAL_09390</name>
</gene>
<keyword evidence="8" id="KW-1185">Reference proteome</keyword>
<dbReference type="FunFam" id="3.40.50.2000:FF:000021">
    <property type="entry name" value="UDP-glucuronosyltransferase"/>
    <property type="match status" value="1"/>
</dbReference>
<dbReference type="InterPro" id="IPR050271">
    <property type="entry name" value="UDP-glycosyltransferase"/>
</dbReference>
<comment type="similarity">
    <text evidence="1 4">Belongs to the UDP-glycosyltransferase family.</text>
</comment>
<keyword evidence="2 4" id="KW-0328">Glycosyltransferase</keyword>
<dbReference type="CDD" id="cd03784">
    <property type="entry name" value="GT1_Gtf-like"/>
    <property type="match status" value="1"/>
</dbReference>
<protein>
    <submittedName>
        <fullName evidence="7">Uncharacterized protein</fullName>
    </submittedName>
</protein>
<dbReference type="OrthoDB" id="5835829at2759"/>
<evidence type="ECO:0000256" key="4">
    <source>
        <dbReference type="RuleBase" id="RU003718"/>
    </source>
</evidence>
<dbReference type="InterPro" id="IPR002213">
    <property type="entry name" value="UDP_glucos_trans"/>
</dbReference>
<proteinExistence type="inferred from homology"/>
<dbReference type="PANTHER" id="PTHR48043">
    <property type="entry name" value="EG:EG0003.4 PROTEIN-RELATED"/>
    <property type="match status" value="1"/>
</dbReference>
<sequence>MPIQFGSHKILHLGVLLLGCISGVCPANIVILHPAYSGSHHIALRNFGDHLVSRGHNVTQIKFRMSNANHVANTQVNILDLALQDPEGTCAYVNHQGEMEINKEVGQLLWNRGADLTTLPRDLFCLAGVHCQSLFYDPDVIRLFNETRFDLAIVDLIANECGVALAKSVHVPIVTFWGFSFQGGEVALTSNFNNPAIVPTFFSALGIRMNFLERTYNFVLSMIHYGFEVRQANIAQGFISERFPDLPPVGQMIHDLDMHFVNTDFYVDTPKAMSPNTKYIGGIHLREGHPLPQEYDDFYRDAHHGVILFSMGYTGFHPEAVPSSVIANFLTAFGRLQQKVIVKYDKDFIPFTPSNVMVVDWVPQQDILAHPKTVAFVSHCGMFGVSEAIYHRVPIVGVPIFGDQVDNAKRLEDSGLGVRILSKDDATADYIYDQCMAVLTNTSIHAKVNHFADMWRDRPLKPVDEATYWIEFLIKHQDVSFLRIDDYHLSFVQYFCLDVIGFLLLIAVCMMISTFVILDRLYKCWKAQRPQIPEPTRRKHKKKNF</sequence>
<keyword evidence="3 4" id="KW-0808">Transferase</keyword>
<comment type="caution">
    <text evidence="7">The sequence shown here is derived from an EMBL/GenBank/DDBJ whole genome shotgun (WGS) entry which is preliminary data.</text>
</comment>
<evidence type="ECO:0000256" key="5">
    <source>
        <dbReference type="SAM" id="Phobius"/>
    </source>
</evidence>
<reference evidence="7 8" key="1">
    <citation type="journal article" date="2018" name="Nat. Ecol. Evol.">
        <title>Genomic signatures of mitonuclear coevolution across populations of Tigriopus californicus.</title>
        <authorList>
            <person name="Barreto F.S."/>
            <person name="Watson E.T."/>
            <person name="Lima T.G."/>
            <person name="Willett C.S."/>
            <person name="Edmands S."/>
            <person name="Li W."/>
            <person name="Burton R.S."/>
        </authorList>
    </citation>
    <scope>NUCLEOTIDE SEQUENCE [LARGE SCALE GENOMIC DNA]</scope>
    <source>
        <strain evidence="7 8">San Diego</strain>
    </source>
</reference>
<dbReference type="InterPro" id="IPR035595">
    <property type="entry name" value="UDP_glycos_trans_CS"/>
</dbReference>
<feature type="chain" id="PRO_5021940985" evidence="6">
    <location>
        <begin position="27"/>
        <end position="545"/>
    </location>
</feature>
<feature type="transmembrane region" description="Helical" evidence="5">
    <location>
        <begin position="491"/>
        <end position="518"/>
    </location>
</feature>
<evidence type="ECO:0000256" key="6">
    <source>
        <dbReference type="SAM" id="SignalP"/>
    </source>
</evidence>
<keyword evidence="5" id="KW-0472">Membrane</keyword>
<organism evidence="7 8">
    <name type="scientific">Tigriopus californicus</name>
    <name type="common">Marine copepod</name>
    <dbReference type="NCBI Taxonomy" id="6832"/>
    <lineage>
        <taxon>Eukaryota</taxon>
        <taxon>Metazoa</taxon>
        <taxon>Ecdysozoa</taxon>
        <taxon>Arthropoda</taxon>
        <taxon>Crustacea</taxon>
        <taxon>Multicrustacea</taxon>
        <taxon>Hexanauplia</taxon>
        <taxon>Copepoda</taxon>
        <taxon>Harpacticoida</taxon>
        <taxon>Harpacticidae</taxon>
        <taxon>Tigriopus</taxon>
    </lineage>
</organism>
<keyword evidence="5" id="KW-0812">Transmembrane</keyword>
<dbReference type="Proteomes" id="UP000318571">
    <property type="component" value="Chromosome 1"/>
</dbReference>
<dbReference type="AlphaFoldDB" id="A0A553NSW6"/>
<evidence type="ECO:0000313" key="7">
    <source>
        <dbReference type="EMBL" id="TRY68531.1"/>
    </source>
</evidence>
<evidence type="ECO:0000256" key="1">
    <source>
        <dbReference type="ARBA" id="ARBA00009995"/>
    </source>
</evidence>
<dbReference type="PANTHER" id="PTHR48043:SF145">
    <property type="entry name" value="FI06409P-RELATED"/>
    <property type="match status" value="1"/>
</dbReference>
<feature type="signal peptide" evidence="6">
    <location>
        <begin position="1"/>
        <end position="26"/>
    </location>
</feature>
<dbReference type="Gene3D" id="3.40.50.2000">
    <property type="entry name" value="Glycogen Phosphorylase B"/>
    <property type="match status" value="2"/>
</dbReference>
<dbReference type="PROSITE" id="PS00375">
    <property type="entry name" value="UDPGT"/>
    <property type="match status" value="1"/>
</dbReference>